<comment type="similarity">
    <text evidence="1">Belongs to the R-transferase family.</text>
</comment>
<feature type="domain" description="N-end aminoacyl transferase N-terminal" evidence="6">
    <location>
        <begin position="21"/>
        <end position="76"/>
    </location>
</feature>
<keyword evidence="3 8" id="KW-0808">Transferase</keyword>
<keyword evidence="4" id="KW-0012">Acyltransferase</keyword>
<dbReference type="Pfam" id="PF04376">
    <property type="entry name" value="ATE_N"/>
    <property type="match status" value="1"/>
</dbReference>
<dbReference type="InterPro" id="IPR016181">
    <property type="entry name" value="Acyl_CoA_acyltransferase"/>
</dbReference>
<evidence type="ECO:0000256" key="4">
    <source>
        <dbReference type="ARBA" id="ARBA00023315"/>
    </source>
</evidence>
<protein>
    <recommendedName>
        <fullName evidence="2">arginyltransferase</fullName>
        <ecNumber evidence="2">2.3.2.8</ecNumber>
    </recommendedName>
</protein>
<evidence type="ECO:0000256" key="3">
    <source>
        <dbReference type="ARBA" id="ARBA00022679"/>
    </source>
</evidence>
<dbReference type="EMBL" id="MU001673">
    <property type="protein sequence ID" value="KAF2460432.1"/>
    <property type="molecule type" value="Genomic_DNA"/>
</dbReference>
<evidence type="ECO:0000259" key="6">
    <source>
        <dbReference type="Pfam" id="PF04376"/>
    </source>
</evidence>
<dbReference type="PANTHER" id="PTHR21367">
    <property type="entry name" value="ARGININE-TRNA-PROTEIN TRANSFERASE 1"/>
    <property type="match status" value="1"/>
</dbReference>
<sequence>MWHPSYHGATWMRPPSVSYFASSDSLRVEDYQELLDRGWRRSGSLLYKPDPQRSCCPHYAIRLKAADLKTSRDQRQAINRWNRFVLGEEYIKEISRRQPKTREDKKRQKTEFNLLAAVHQSEYDDQRDDLPTLPSSDAGAEAEDNTNKDKNKKKQPQPPLPRPAHKLTVNLEPDSFSEEKFALFEHYQRVVHKEKPHEISRHGFRRFLCGSPLRRRTEPAAEQSQQHPEAAETTTPAMALAAAAPPRGGRLRHLGSYHQCYRLDGRLVALAVLDLLPHAVSAVYFIYHSDLEAFSLGKVSALREAALALEEGHEYYYMGYYIHGCAKMRYKAAFKPQEVLDYETGAWGPLEDVLGAMEEGGYASASLERWRKAKGEGKEDGGEGQGGEERKGEDEDEGEKRKSEADPNEVPRPLRRLFLGSPREAEAAALTMSLLDIGFAGMMSEEELMEQVNLGAILITNQKGENPQLFLTSFLVGWEESDVKQSNSIKGIIAELVALLGPAVASRMVVRMAG</sequence>
<dbReference type="InterPro" id="IPR007471">
    <property type="entry name" value="N-end_Aminoacyl_Trfase_N"/>
</dbReference>
<dbReference type="Pfam" id="PF04377">
    <property type="entry name" value="ATE_C"/>
    <property type="match status" value="1"/>
</dbReference>
<evidence type="ECO:0000259" key="7">
    <source>
        <dbReference type="Pfam" id="PF04377"/>
    </source>
</evidence>
<feature type="domain" description="N-end rule aminoacyl transferase C-terminal" evidence="7">
    <location>
        <begin position="179"/>
        <end position="341"/>
    </location>
</feature>
<evidence type="ECO:0000313" key="9">
    <source>
        <dbReference type="Proteomes" id="UP000799766"/>
    </source>
</evidence>
<dbReference type="Proteomes" id="UP000799766">
    <property type="component" value="Unassembled WGS sequence"/>
</dbReference>
<keyword evidence="9" id="KW-1185">Reference proteome</keyword>
<dbReference type="GO" id="GO:0005737">
    <property type="term" value="C:cytoplasm"/>
    <property type="evidence" value="ECO:0007669"/>
    <property type="project" value="TreeGrafter"/>
</dbReference>
<dbReference type="PANTHER" id="PTHR21367:SF1">
    <property type="entry name" value="ARGINYL-TRNA--PROTEIN TRANSFERASE 1"/>
    <property type="match status" value="1"/>
</dbReference>
<dbReference type="OrthoDB" id="74183at2759"/>
<evidence type="ECO:0000313" key="8">
    <source>
        <dbReference type="EMBL" id="KAF2460432.1"/>
    </source>
</evidence>
<evidence type="ECO:0000256" key="5">
    <source>
        <dbReference type="SAM" id="MobiDB-lite"/>
    </source>
</evidence>
<accession>A0A6A6P9G0</accession>
<organism evidence="8 9">
    <name type="scientific">Lineolata rhizophorae</name>
    <dbReference type="NCBI Taxonomy" id="578093"/>
    <lineage>
        <taxon>Eukaryota</taxon>
        <taxon>Fungi</taxon>
        <taxon>Dikarya</taxon>
        <taxon>Ascomycota</taxon>
        <taxon>Pezizomycotina</taxon>
        <taxon>Dothideomycetes</taxon>
        <taxon>Dothideomycetes incertae sedis</taxon>
        <taxon>Lineolatales</taxon>
        <taxon>Lineolataceae</taxon>
        <taxon>Lineolata</taxon>
    </lineage>
</organism>
<dbReference type="AlphaFoldDB" id="A0A6A6P9G0"/>
<dbReference type="InterPro" id="IPR007472">
    <property type="entry name" value="N-end_Aminoacyl_Trfase_C"/>
</dbReference>
<evidence type="ECO:0000256" key="2">
    <source>
        <dbReference type="ARBA" id="ARBA00012025"/>
    </source>
</evidence>
<dbReference type="SUPFAM" id="SSF55729">
    <property type="entry name" value="Acyl-CoA N-acyltransferases (Nat)"/>
    <property type="match status" value="1"/>
</dbReference>
<reference evidence="8" key="1">
    <citation type="journal article" date="2020" name="Stud. Mycol.">
        <title>101 Dothideomycetes genomes: a test case for predicting lifestyles and emergence of pathogens.</title>
        <authorList>
            <person name="Haridas S."/>
            <person name="Albert R."/>
            <person name="Binder M."/>
            <person name="Bloem J."/>
            <person name="Labutti K."/>
            <person name="Salamov A."/>
            <person name="Andreopoulos B."/>
            <person name="Baker S."/>
            <person name="Barry K."/>
            <person name="Bills G."/>
            <person name="Bluhm B."/>
            <person name="Cannon C."/>
            <person name="Castanera R."/>
            <person name="Culley D."/>
            <person name="Daum C."/>
            <person name="Ezra D."/>
            <person name="Gonzalez J."/>
            <person name="Henrissat B."/>
            <person name="Kuo A."/>
            <person name="Liang C."/>
            <person name="Lipzen A."/>
            <person name="Lutzoni F."/>
            <person name="Magnuson J."/>
            <person name="Mondo S."/>
            <person name="Nolan M."/>
            <person name="Ohm R."/>
            <person name="Pangilinan J."/>
            <person name="Park H.-J."/>
            <person name="Ramirez L."/>
            <person name="Alfaro M."/>
            <person name="Sun H."/>
            <person name="Tritt A."/>
            <person name="Yoshinaga Y."/>
            <person name="Zwiers L.-H."/>
            <person name="Turgeon B."/>
            <person name="Goodwin S."/>
            <person name="Spatafora J."/>
            <person name="Crous P."/>
            <person name="Grigoriev I."/>
        </authorList>
    </citation>
    <scope>NUCLEOTIDE SEQUENCE</scope>
    <source>
        <strain evidence="8">ATCC 16933</strain>
    </source>
</reference>
<feature type="region of interest" description="Disordered" evidence="5">
    <location>
        <begin position="216"/>
        <end position="235"/>
    </location>
</feature>
<name>A0A6A6P9G0_9PEZI</name>
<feature type="region of interest" description="Disordered" evidence="5">
    <location>
        <begin position="116"/>
        <end position="167"/>
    </location>
</feature>
<dbReference type="EC" id="2.3.2.8" evidence="2"/>
<feature type="region of interest" description="Disordered" evidence="5">
    <location>
        <begin position="373"/>
        <end position="415"/>
    </location>
</feature>
<evidence type="ECO:0000256" key="1">
    <source>
        <dbReference type="ARBA" id="ARBA00009991"/>
    </source>
</evidence>
<feature type="compositionally biased region" description="Basic and acidic residues" evidence="5">
    <location>
        <begin position="373"/>
        <end position="405"/>
    </location>
</feature>
<dbReference type="GO" id="GO:0004057">
    <property type="term" value="F:arginyl-tRNA--protein transferase activity"/>
    <property type="evidence" value="ECO:0007669"/>
    <property type="project" value="UniProtKB-EC"/>
</dbReference>
<proteinExistence type="inferred from homology"/>
<feature type="compositionally biased region" description="Basic and acidic residues" evidence="5">
    <location>
        <begin position="121"/>
        <end position="130"/>
    </location>
</feature>
<gene>
    <name evidence="8" type="ORF">BDY21DRAFT_419254</name>
</gene>
<dbReference type="InterPro" id="IPR030700">
    <property type="entry name" value="N-end_Aminoacyl_Trfase"/>
</dbReference>